<dbReference type="OrthoDB" id="8657003at2"/>
<gene>
    <name evidence="2" type="ORF">IP91_04058</name>
</gene>
<dbReference type="AlphaFoldDB" id="A0A562R0D8"/>
<dbReference type="Proteomes" id="UP000318431">
    <property type="component" value="Unassembled WGS sequence"/>
</dbReference>
<sequence>MGEILDRFSRLRHEDQTLSLYALVDGLQYQEYLGCALRANPARRSLLEDTPDAPLAHAGPWLIDVTDDSSQTSQLEQLEEALPSVSWLITPIDIDGLTQLLQLKLQAELPDGRKALLRFYDPRVLNNLRQTMDERQHADFFVAIQEWHYACNGERFVVRSHA</sequence>
<evidence type="ECO:0000313" key="2">
    <source>
        <dbReference type="EMBL" id="TWI62538.1"/>
    </source>
</evidence>
<keyword evidence="3" id="KW-1185">Reference proteome</keyword>
<comment type="caution">
    <text evidence="2">The sequence shown here is derived from an EMBL/GenBank/DDBJ whole genome shotgun (WGS) entry which is preliminary data.</text>
</comment>
<dbReference type="InterPro" id="IPR025391">
    <property type="entry name" value="DUF4123"/>
</dbReference>
<dbReference type="RefSeq" id="WP_145651363.1">
    <property type="nucleotide sequence ID" value="NZ_VLLB01000008.1"/>
</dbReference>
<proteinExistence type="predicted"/>
<reference evidence="2 3" key="1">
    <citation type="journal article" date="2015" name="Stand. Genomic Sci.">
        <title>Genomic Encyclopedia of Bacterial and Archaeal Type Strains, Phase III: the genomes of soil and plant-associated and newly described type strains.</title>
        <authorList>
            <person name="Whitman W.B."/>
            <person name="Woyke T."/>
            <person name="Klenk H.P."/>
            <person name="Zhou Y."/>
            <person name="Lilburn T.G."/>
            <person name="Beck B.J."/>
            <person name="De Vos P."/>
            <person name="Vandamme P."/>
            <person name="Eisen J.A."/>
            <person name="Garrity G."/>
            <person name="Hugenholtz P."/>
            <person name="Kyrpides N.C."/>
        </authorList>
    </citation>
    <scope>NUCLEOTIDE SEQUENCE [LARGE SCALE GENOMIC DNA]</scope>
    <source>
        <strain evidence="2 3">CGMCC 1.10822</strain>
    </source>
</reference>
<evidence type="ECO:0000313" key="3">
    <source>
        <dbReference type="Proteomes" id="UP000318431"/>
    </source>
</evidence>
<organism evidence="2 3">
    <name type="scientific">Pseudoduganella lurida</name>
    <dbReference type="NCBI Taxonomy" id="1036180"/>
    <lineage>
        <taxon>Bacteria</taxon>
        <taxon>Pseudomonadati</taxon>
        <taxon>Pseudomonadota</taxon>
        <taxon>Betaproteobacteria</taxon>
        <taxon>Burkholderiales</taxon>
        <taxon>Oxalobacteraceae</taxon>
        <taxon>Telluria group</taxon>
        <taxon>Pseudoduganella</taxon>
    </lineage>
</organism>
<feature type="domain" description="DUF4123" evidence="1">
    <location>
        <begin position="20"/>
        <end position="137"/>
    </location>
</feature>
<dbReference type="EMBL" id="VLLB01000008">
    <property type="protein sequence ID" value="TWI62538.1"/>
    <property type="molecule type" value="Genomic_DNA"/>
</dbReference>
<accession>A0A562R0D8</accession>
<protein>
    <submittedName>
        <fullName evidence="2">Uncharacterized protein DUF4123</fullName>
    </submittedName>
</protein>
<evidence type="ECO:0000259" key="1">
    <source>
        <dbReference type="Pfam" id="PF13503"/>
    </source>
</evidence>
<name>A0A562R0D8_9BURK</name>
<dbReference type="Pfam" id="PF13503">
    <property type="entry name" value="DUF4123"/>
    <property type="match status" value="1"/>
</dbReference>